<comment type="caution">
    <text evidence="2">The sequence shown here is derived from an EMBL/GenBank/DDBJ whole genome shotgun (WGS) entry which is preliminary data.</text>
</comment>
<feature type="region of interest" description="Disordered" evidence="1">
    <location>
        <begin position="1"/>
        <end position="35"/>
    </location>
</feature>
<dbReference type="Proteomes" id="UP000322873">
    <property type="component" value="Unassembled WGS sequence"/>
</dbReference>
<sequence>MSSYRSYRGRGRGGGGGGGGRNRGNNEPRGRGLWRNLAHHVPPPVSDEPFGTEIDNIKISNLLIEEEAPTIENVNYLASYNWLDSKYPIILVPGSPPAWSPPSKDVKLPGDSGTVYRDINAARYPDYPMEPTVRSILALEPNFDLQAVNLILWKIQCSSFEEKELRLKPSTIFRGYGHTFPERYTTWDRDVGGSCSHQRIIEYDFADLHIVVRSESDGYIKEQESCTASAEHSSAEVQSTIDEEFVKLGVGNAAFVSDKSKLELRMQGVKRPQSQIFELKTRHNLNILDMEEILPRLWLSQTPNFLIAYHEFGLFNKPQISNVKDKVLEWQGRNSTLLSKFHVLVKRIMEIVKDSEDNRVEVSWDGEGPLRVTEQIKKENQHFSFVLMFKLSYADIIVGCLVLLRWSYMGTFSMAPGLYDDHTRLGFEYRYYLNLTTRTT</sequence>
<feature type="compositionally biased region" description="Gly residues" evidence="1">
    <location>
        <begin position="12"/>
        <end position="22"/>
    </location>
</feature>
<gene>
    <name evidence="2" type="ORF">EYC84_002020</name>
</gene>
<evidence type="ECO:0000313" key="2">
    <source>
        <dbReference type="EMBL" id="KAA8572096.1"/>
    </source>
</evidence>
<organism evidence="2 3">
    <name type="scientific">Monilinia fructicola</name>
    <name type="common">Brown rot fungus</name>
    <name type="synonym">Ciboria fructicola</name>
    <dbReference type="NCBI Taxonomy" id="38448"/>
    <lineage>
        <taxon>Eukaryota</taxon>
        <taxon>Fungi</taxon>
        <taxon>Dikarya</taxon>
        <taxon>Ascomycota</taxon>
        <taxon>Pezizomycotina</taxon>
        <taxon>Leotiomycetes</taxon>
        <taxon>Helotiales</taxon>
        <taxon>Sclerotiniaceae</taxon>
        <taxon>Monilinia</taxon>
    </lineage>
</organism>
<reference evidence="2 3" key="1">
    <citation type="submission" date="2019-06" db="EMBL/GenBank/DDBJ databases">
        <title>Genome Sequence of the Brown Rot Fungal Pathogen Monilinia fructicola.</title>
        <authorList>
            <person name="De Miccolis Angelini R.M."/>
            <person name="Landi L."/>
            <person name="Abate D."/>
            <person name="Pollastro S."/>
            <person name="Romanazzi G."/>
            <person name="Faretra F."/>
        </authorList>
    </citation>
    <scope>NUCLEOTIDE SEQUENCE [LARGE SCALE GENOMIC DNA]</scope>
    <source>
        <strain evidence="2 3">Mfrc123</strain>
    </source>
</reference>
<proteinExistence type="predicted"/>
<evidence type="ECO:0000256" key="1">
    <source>
        <dbReference type="SAM" id="MobiDB-lite"/>
    </source>
</evidence>
<evidence type="ECO:0008006" key="4">
    <source>
        <dbReference type="Google" id="ProtNLM"/>
    </source>
</evidence>
<dbReference type="PANTHER" id="PTHR35179:SF2">
    <property type="entry name" value="START DOMAIN-CONTAINING PROTEIN"/>
    <property type="match status" value="1"/>
</dbReference>
<keyword evidence="3" id="KW-1185">Reference proteome</keyword>
<evidence type="ECO:0000313" key="3">
    <source>
        <dbReference type="Proteomes" id="UP000322873"/>
    </source>
</evidence>
<protein>
    <recommendedName>
        <fullName evidence="4">Decapping nuclease</fullName>
    </recommendedName>
</protein>
<dbReference type="EMBL" id="VICG01000005">
    <property type="protein sequence ID" value="KAA8572096.1"/>
    <property type="molecule type" value="Genomic_DNA"/>
</dbReference>
<dbReference type="PANTHER" id="PTHR35179">
    <property type="entry name" value="PROTEIN CBG02620"/>
    <property type="match status" value="1"/>
</dbReference>
<name>A0A5M9JW36_MONFR</name>
<accession>A0A5M9JW36</accession>
<dbReference type="VEuPathDB" id="FungiDB:MFRU_018g01110"/>
<dbReference type="AlphaFoldDB" id="A0A5M9JW36"/>